<reference evidence="4" key="1">
    <citation type="journal article" date="2019" name="Sci. Rep.">
        <title>Draft genome of Tanacetum cinerariifolium, the natural source of mosquito coil.</title>
        <authorList>
            <person name="Yamashiro T."/>
            <person name="Shiraishi A."/>
            <person name="Satake H."/>
            <person name="Nakayama K."/>
        </authorList>
    </citation>
    <scope>NUCLEOTIDE SEQUENCE</scope>
</reference>
<accession>A0A6L2P630</accession>
<comment type="caution">
    <text evidence="4">The sequence shown here is derived from an EMBL/GenBank/DDBJ whole genome shotgun (WGS) entry which is preliminary data.</text>
</comment>
<feature type="region of interest" description="Disordered" evidence="2">
    <location>
        <begin position="326"/>
        <end position="364"/>
    </location>
</feature>
<evidence type="ECO:0000256" key="2">
    <source>
        <dbReference type="SAM" id="MobiDB-lite"/>
    </source>
</evidence>
<sequence length="979" mass="110987">MTTLAKFMIISCAHNYPPMLKKSLYDSWKSQDGSTRTKKYEELPVAEKLQADCDLKATNIILQGLDVLVFNQGDDPIACLNKAMDFLRTVASPRFPSTNNQLRTSSNLRNQDTIHNGRTEDLDAYDSNCDDVSNVKAVLMANLSSYGSDVISEEKANQEKNNESLTAKLERYKERVKTFKQRLNIDLSIREQMIDSQMDDMIKEKLALKQQIDSLEQNLSNQIKENVSLSICLNSAHVNKATHFYDDTHKQALSYQNLFYLKKAQRIKPTLYDSNVISSQHVANHVIDDEETLILEETCLSFTKPSEKLVVVTPMNKVKKVRFSEPLTSSSNIHKQNDRISQKPSSNKKNKVEAQPRKVNKKNHAKEPICDANVKHTMLNVNSELICVKCNQCMFDANHDVCFFDFVNYANVRIKSKSAKKSQHHNIWKSMGKVFTKVGHKWKQTGRLFTVVGNSCPLTTITPKKIVHLKETTSNTVETPKLDIKVYSRRPKQIKSVDSSKKAKIVESKIANNSEPNHLWGSNAIDVPSSSSIINDSPGLVPNPIPQQACNPPNKDDWDRLFQPMFDEYFNPSPCAISLVLVVAVPRAVDIADSPVSTSIDQDAPSISIPSTQEQEHSLIISQGVKESPKIPHFHDDPLYESLHEDSTSQRSSFNVRISHTLFKLIGRWTKDHPIANVIEDLSRSRVLKNKARLVAQVFKQEEGIDFEESYAPVARIEAIRIFVANAAYKNMTIFQMDFKTAFLNGELKEEVYFSQPGGFVDQENPSHVYKLKRSFTVLNKHHVHDVDDGAYVIWIRITNFTKSQRHLNQSKYAFEIIKKYGLLTSDSVDIPMVENNKLDKDLQGTPVDATLYHGMIGSLMYLISNRPDLIYAVCLCARNLGTSTEKHLHAVKRIFRYLKGTINMGLWYLKDTDMSLTAYSDADYLKCQDTRRSTSGSAQFLGDKLVSWSFKKQKSTAISNTEAEYIALSGCCPQILWI</sequence>
<dbReference type="InterPro" id="IPR013103">
    <property type="entry name" value="RVT_2"/>
</dbReference>
<evidence type="ECO:0000313" key="4">
    <source>
        <dbReference type="EMBL" id="GEU92505.1"/>
    </source>
</evidence>
<evidence type="ECO:0000259" key="3">
    <source>
        <dbReference type="Pfam" id="PF07727"/>
    </source>
</evidence>
<organism evidence="4">
    <name type="scientific">Tanacetum cinerariifolium</name>
    <name type="common">Dalmatian daisy</name>
    <name type="synonym">Chrysanthemum cinerariifolium</name>
    <dbReference type="NCBI Taxonomy" id="118510"/>
    <lineage>
        <taxon>Eukaryota</taxon>
        <taxon>Viridiplantae</taxon>
        <taxon>Streptophyta</taxon>
        <taxon>Embryophyta</taxon>
        <taxon>Tracheophyta</taxon>
        <taxon>Spermatophyta</taxon>
        <taxon>Magnoliopsida</taxon>
        <taxon>eudicotyledons</taxon>
        <taxon>Gunneridae</taxon>
        <taxon>Pentapetalae</taxon>
        <taxon>asterids</taxon>
        <taxon>campanulids</taxon>
        <taxon>Asterales</taxon>
        <taxon>Asteraceae</taxon>
        <taxon>Asteroideae</taxon>
        <taxon>Anthemideae</taxon>
        <taxon>Anthemidinae</taxon>
        <taxon>Tanacetum</taxon>
    </lineage>
</organism>
<dbReference type="PANTHER" id="PTHR11439">
    <property type="entry name" value="GAG-POL-RELATED RETROTRANSPOSON"/>
    <property type="match status" value="1"/>
</dbReference>
<feature type="domain" description="Reverse transcriptase Ty1/copia-type" evidence="3">
    <location>
        <begin position="686"/>
        <end position="777"/>
    </location>
</feature>
<feature type="coiled-coil region" evidence="1">
    <location>
        <begin position="148"/>
        <end position="225"/>
    </location>
</feature>
<dbReference type="EMBL" id="BKCJ010010644">
    <property type="protein sequence ID" value="GEU92505.1"/>
    <property type="molecule type" value="Genomic_DNA"/>
</dbReference>
<dbReference type="PANTHER" id="PTHR11439:SF495">
    <property type="entry name" value="REVERSE TRANSCRIPTASE, RNA-DEPENDENT DNA POLYMERASE-RELATED"/>
    <property type="match status" value="1"/>
</dbReference>
<dbReference type="Pfam" id="PF07727">
    <property type="entry name" value="RVT_2"/>
    <property type="match status" value="1"/>
</dbReference>
<name>A0A6L2P630_TANCI</name>
<evidence type="ECO:0000256" key="1">
    <source>
        <dbReference type="SAM" id="Coils"/>
    </source>
</evidence>
<protein>
    <recommendedName>
        <fullName evidence="3">Reverse transcriptase Ty1/copia-type domain-containing protein</fullName>
    </recommendedName>
</protein>
<dbReference type="AlphaFoldDB" id="A0A6L2P630"/>
<gene>
    <name evidence="4" type="ORF">Tci_064483</name>
</gene>
<dbReference type="CDD" id="cd09272">
    <property type="entry name" value="RNase_HI_RT_Ty1"/>
    <property type="match status" value="1"/>
</dbReference>
<keyword evidence="1" id="KW-0175">Coiled coil</keyword>
<proteinExistence type="predicted"/>